<dbReference type="InterPro" id="IPR005176">
    <property type="entry name" value="PONY_dom"/>
</dbReference>
<evidence type="ECO:0000313" key="3">
    <source>
        <dbReference type="EMBL" id="KDQ55983.1"/>
    </source>
</evidence>
<dbReference type="InterPro" id="IPR014764">
    <property type="entry name" value="DCN-prot"/>
</dbReference>
<keyword evidence="4" id="KW-1185">Reference proteome</keyword>
<dbReference type="STRING" id="933084.A0A067PMF1"/>
<evidence type="ECO:0000256" key="1">
    <source>
        <dbReference type="RuleBase" id="RU410713"/>
    </source>
</evidence>
<dbReference type="GO" id="GO:0031624">
    <property type="term" value="F:ubiquitin conjugating enzyme binding"/>
    <property type="evidence" value="ECO:0007669"/>
    <property type="project" value="TreeGrafter"/>
</dbReference>
<accession>A0A067PMF1</accession>
<dbReference type="Gene3D" id="1.10.238.200">
    <property type="entry name" value="Cullin, PONY binding domain"/>
    <property type="match status" value="1"/>
</dbReference>
<protein>
    <recommendedName>
        <fullName evidence="1">Defective in cullin neddylation protein</fullName>
    </recommendedName>
</protein>
<comment type="function">
    <text evidence="1">Neddylation of cullins play an essential role in the regulation of SCF-type complexes activity.</text>
</comment>
<dbReference type="PROSITE" id="PS51229">
    <property type="entry name" value="DCUN1"/>
    <property type="match status" value="1"/>
</dbReference>
<dbReference type="AlphaFoldDB" id="A0A067PMF1"/>
<dbReference type="PANTHER" id="PTHR12281:SF31">
    <property type="entry name" value="DCN1-LIKE PROTEIN 3"/>
    <property type="match status" value="1"/>
</dbReference>
<reference evidence="4" key="1">
    <citation type="journal article" date="2014" name="Proc. Natl. Acad. Sci. U.S.A.">
        <title>Extensive sampling of basidiomycete genomes demonstrates inadequacy of the white-rot/brown-rot paradigm for wood decay fungi.</title>
        <authorList>
            <person name="Riley R."/>
            <person name="Salamov A.A."/>
            <person name="Brown D.W."/>
            <person name="Nagy L.G."/>
            <person name="Floudas D."/>
            <person name="Held B.W."/>
            <person name="Levasseur A."/>
            <person name="Lombard V."/>
            <person name="Morin E."/>
            <person name="Otillar R."/>
            <person name="Lindquist E.A."/>
            <person name="Sun H."/>
            <person name="LaButti K.M."/>
            <person name="Schmutz J."/>
            <person name="Jabbour D."/>
            <person name="Luo H."/>
            <person name="Baker S.E."/>
            <person name="Pisabarro A.G."/>
            <person name="Walton J.D."/>
            <person name="Blanchette R.A."/>
            <person name="Henrissat B."/>
            <person name="Martin F."/>
            <person name="Cullen D."/>
            <person name="Hibbett D.S."/>
            <person name="Grigoriev I.V."/>
        </authorList>
    </citation>
    <scope>NUCLEOTIDE SEQUENCE [LARGE SCALE GENOMIC DNA]</scope>
    <source>
        <strain evidence="4">MUCL 33604</strain>
    </source>
</reference>
<dbReference type="OrthoDB" id="27198at2759"/>
<dbReference type="HOGENOM" id="CLU_047042_6_0_1"/>
<organism evidence="3 4">
    <name type="scientific">Jaapia argillacea MUCL 33604</name>
    <dbReference type="NCBI Taxonomy" id="933084"/>
    <lineage>
        <taxon>Eukaryota</taxon>
        <taxon>Fungi</taxon>
        <taxon>Dikarya</taxon>
        <taxon>Basidiomycota</taxon>
        <taxon>Agaricomycotina</taxon>
        <taxon>Agaricomycetes</taxon>
        <taxon>Agaricomycetidae</taxon>
        <taxon>Jaapiales</taxon>
        <taxon>Jaapiaceae</taxon>
        <taxon>Jaapia</taxon>
    </lineage>
</organism>
<dbReference type="GO" id="GO:0000151">
    <property type="term" value="C:ubiquitin ligase complex"/>
    <property type="evidence" value="ECO:0007669"/>
    <property type="project" value="TreeGrafter"/>
</dbReference>
<evidence type="ECO:0000313" key="4">
    <source>
        <dbReference type="Proteomes" id="UP000027265"/>
    </source>
</evidence>
<sequence length="150" mass="16848">MKTSLIRLRDKLGSDPTYFGQVYAHTFDFGRGEGARSLSLDSAIAFWSLLLPHGLQGGALAHSVLSDGDDTAMSSPDEEGWKEEYTNWWFEFLSEKGGKGVSKDTWAMFLDFVRSIDSKFEKYDLEAAWPSTIDDFVVYAKERLVSEGRG</sequence>
<dbReference type="InParanoid" id="A0A067PMF1"/>
<name>A0A067PMF1_9AGAM</name>
<evidence type="ECO:0000259" key="2">
    <source>
        <dbReference type="PROSITE" id="PS51229"/>
    </source>
</evidence>
<dbReference type="InterPro" id="IPR042460">
    <property type="entry name" value="DCN1-like_PONY"/>
</dbReference>
<dbReference type="EMBL" id="KL197723">
    <property type="protein sequence ID" value="KDQ55983.1"/>
    <property type="molecule type" value="Genomic_DNA"/>
</dbReference>
<dbReference type="Proteomes" id="UP000027265">
    <property type="component" value="Unassembled WGS sequence"/>
</dbReference>
<dbReference type="GO" id="GO:0045116">
    <property type="term" value="P:protein neddylation"/>
    <property type="evidence" value="ECO:0007669"/>
    <property type="project" value="TreeGrafter"/>
</dbReference>
<dbReference type="Pfam" id="PF03556">
    <property type="entry name" value="Cullin_binding"/>
    <property type="match status" value="1"/>
</dbReference>
<dbReference type="PANTHER" id="PTHR12281">
    <property type="entry name" value="RP42 RELATED"/>
    <property type="match status" value="1"/>
</dbReference>
<feature type="domain" description="DCUN1" evidence="2">
    <location>
        <begin position="1"/>
        <end position="141"/>
    </location>
</feature>
<dbReference type="GO" id="GO:0032182">
    <property type="term" value="F:ubiquitin-like protein binding"/>
    <property type="evidence" value="ECO:0007669"/>
    <property type="project" value="TreeGrafter"/>
</dbReference>
<gene>
    <name evidence="3" type="ORF">JAAARDRAFT_316589</name>
</gene>
<proteinExistence type="predicted"/>
<dbReference type="GO" id="GO:0097602">
    <property type="term" value="F:cullin family protein binding"/>
    <property type="evidence" value="ECO:0007669"/>
    <property type="project" value="TreeGrafter"/>
</dbReference>